<evidence type="ECO:0000259" key="2">
    <source>
        <dbReference type="SMART" id="SM00849"/>
    </source>
</evidence>
<evidence type="ECO:0000313" key="3">
    <source>
        <dbReference type="EMBL" id="CZS89590.1"/>
    </source>
</evidence>
<dbReference type="AlphaFoldDB" id="A0A1E1JV85"/>
<sequence>MYLGSLGLSIASLVTASLGCGIDRSPQFAPVPDSAKGIPIGPGGYGIESYGKGAYMVTEGNYQALFFISTKGVIVIDCPPTIGHMLLWAIGNVTSIPITHVIYSHSHADHIGGVFLFGNKVITIAHSETARYLTLTPDPNRPIPHVTFTKSYTLCVGNQTLELDYKGENHLIGNIFIYAPVQKVLMLVDVIYPGWTPFALLGQTKNVPGFILSHYQILEYDFMHISGGHLGRSGNRADVLIQLEYVLDLKRNCENAINTSATGDPDIGAAALFGPVKAKNPGNGWAPFKVYLDVMADYCANTTNEKWLGRLAAADVFQFENAGVMIESLRIDFGILGPSATV</sequence>
<name>A0A1E1JV85_9HELO</name>
<dbReference type="SUPFAM" id="SSF56281">
    <property type="entry name" value="Metallo-hydrolase/oxidoreductase"/>
    <property type="match status" value="1"/>
</dbReference>
<dbReference type="Pfam" id="PF00753">
    <property type="entry name" value="Lactamase_B"/>
    <property type="match status" value="1"/>
</dbReference>
<evidence type="ECO:0000313" key="4">
    <source>
        <dbReference type="Proteomes" id="UP000178129"/>
    </source>
</evidence>
<reference evidence="4" key="1">
    <citation type="submission" date="2016-03" db="EMBL/GenBank/DDBJ databases">
        <authorList>
            <person name="Ploux O."/>
        </authorList>
    </citation>
    <scope>NUCLEOTIDE SEQUENCE [LARGE SCALE GENOMIC DNA]</scope>
    <source>
        <strain evidence="4">UK7</strain>
    </source>
</reference>
<feature type="signal peptide" evidence="1">
    <location>
        <begin position="1"/>
        <end position="19"/>
    </location>
</feature>
<dbReference type="InterPro" id="IPR001279">
    <property type="entry name" value="Metallo-B-lactamas"/>
</dbReference>
<dbReference type="Proteomes" id="UP000178129">
    <property type="component" value="Unassembled WGS sequence"/>
</dbReference>
<dbReference type="InterPro" id="IPR036866">
    <property type="entry name" value="RibonucZ/Hydroxyglut_hydro"/>
</dbReference>
<protein>
    <recommendedName>
        <fullName evidence="2">Metallo-beta-lactamase domain-containing protein</fullName>
    </recommendedName>
</protein>
<keyword evidence="4" id="KW-1185">Reference proteome</keyword>
<feature type="domain" description="Metallo-beta-lactamase" evidence="2">
    <location>
        <begin position="61"/>
        <end position="229"/>
    </location>
</feature>
<proteinExistence type="predicted"/>
<keyword evidence="1" id="KW-0732">Signal</keyword>
<feature type="chain" id="PRO_5009445297" description="Metallo-beta-lactamase domain-containing protein" evidence="1">
    <location>
        <begin position="20"/>
        <end position="342"/>
    </location>
</feature>
<dbReference type="CDD" id="cd16276">
    <property type="entry name" value="metallo-hydrolase-like_MBL-fold"/>
    <property type="match status" value="1"/>
</dbReference>
<evidence type="ECO:0000256" key="1">
    <source>
        <dbReference type="SAM" id="SignalP"/>
    </source>
</evidence>
<organism evidence="3 4">
    <name type="scientific">Rhynchosporium graminicola</name>
    <dbReference type="NCBI Taxonomy" id="2792576"/>
    <lineage>
        <taxon>Eukaryota</taxon>
        <taxon>Fungi</taxon>
        <taxon>Dikarya</taxon>
        <taxon>Ascomycota</taxon>
        <taxon>Pezizomycotina</taxon>
        <taxon>Leotiomycetes</taxon>
        <taxon>Helotiales</taxon>
        <taxon>Ploettnerulaceae</taxon>
        <taxon>Rhynchosporium</taxon>
    </lineage>
</organism>
<dbReference type="Gene3D" id="3.60.15.10">
    <property type="entry name" value="Ribonuclease Z/Hydroxyacylglutathione hydrolase-like"/>
    <property type="match status" value="1"/>
</dbReference>
<dbReference type="EMBL" id="FJUW01000003">
    <property type="protein sequence ID" value="CZS89590.1"/>
    <property type="molecule type" value="Genomic_DNA"/>
</dbReference>
<gene>
    <name evidence="3" type="ORF">RCO7_02515</name>
</gene>
<dbReference type="InParanoid" id="A0A1E1JV85"/>
<dbReference type="SMART" id="SM00849">
    <property type="entry name" value="Lactamase_B"/>
    <property type="match status" value="1"/>
</dbReference>
<comment type="caution">
    <text evidence="3">The sequence shown here is derived from an EMBL/GenBank/DDBJ whole genome shotgun (WGS) entry which is preliminary data.</text>
</comment>
<accession>A0A1E1JV85</accession>